<evidence type="ECO:0000256" key="7">
    <source>
        <dbReference type="ARBA" id="ARBA00022676"/>
    </source>
</evidence>
<accession>A0A380GZH6</accession>
<sequence>MIHLNGSVELSCVVDMVDGIVDIVQTGTTLEASGLVEKQHIADINAKLITNKAAYFKQASEIEDFINHLGVFMNHV</sequence>
<evidence type="ECO:0000256" key="2">
    <source>
        <dbReference type="ARBA" id="ARBA00004667"/>
    </source>
</evidence>
<dbReference type="PANTHER" id="PTHR21403:SF8">
    <property type="entry name" value="ATP PHOSPHORIBOSYLTRANSFERASE"/>
    <property type="match status" value="1"/>
</dbReference>
<evidence type="ECO:0000256" key="6">
    <source>
        <dbReference type="ARBA" id="ARBA00022605"/>
    </source>
</evidence>
<evidence type="ECO:0000256" key="5">
    <source>
        <dbReference type="ARBA" id="ARBA00020998"/>
    </source>
</evidence>
<dbReference type="SUPFAM" id="SSF53850">
    <property type="entry name" value="Periplasmic binding protein-like II"/>
    <property type="match status" value="1"/>
</dbReference>
<dbReference type="GO" id="GO:0003879">
    <property type="term" value="F:ATP phosphoribosyltransferase activity"/>
    <property type="evidence" value="ECO:0007669"/>
    <property type="project" value="UniProtKB-EC"/>
</dbReference>
<evidence type="ECO:0000256" key="8">
    <source>
        <dbReference type="ARBA" id="ARBA00022679"/>
    </source>
</evidence>
<keyword evidence="9" id="KW-0368">Histidine biosynthesis</keyword>
<dbReference type="AlphaFoldDB" id="A0A380GZH6"/>
<evidence type="ECO:0000256" key="9">
    <source>
        <dbReference type="ARBA" id="ARBA00023102"/>
    </source>
</evidence>
<dbReference type="PANTHER" id="PTHR21403">
    <property type="entry name" value="ATP PHOSPHORIBOSYLTRANSFERASE ATP-PRTASE"/>
    <property type="match status" value="1"/>
</dbReference>
<dbReference type="EMBL" id="UHDZ01000001">
    <property type="protein sequence ID" value="SUM67657.1"/>
    <property type="molecule type" value="Genomic_DNA"/>
</dbReference>
<comment type="pathway">
    <text evidence="2">Amino-acid biosynthesis; L-histidine biosynthesis; L-histidine from 5-phospho-alpha-D-ribose 1-diphosphate: step 1/9.</text>
</comment>
<dbReference type="UniPathway" id="UPA00031">
    <property type="reaction ID" value="UER00006"/>
</dbReference>
<keyword evidence="8 12" id="KW-0808">Transferase</keyword>
<dbReference type="GO" id="GO:0005737">
    <property type="term" value="C:cytoplasm"/>
    <property type="evidence" value="ECO:0007669"/>
    <property type="project" value="InterPro"/>
</dbReference>
<keyword evidence="7 12" id="KW-0328">Glycosyltransferase</keyword>
<evidence type="ECO:0000256" key="10">
    <source>
        <dbReference type="ARBA" id="ARBA00024861"/>
    </source>
</evidence>
<gene>
    <name evidence="12" type="primary">hisG_2</name>
    <name evidence="12" type="ORF">NCTC11807_00257</name>
</gene>
<dbReference type="EC" id="2.4.2.17" evidence="4"/>
<evidence type="ECO:0000256" key="3">
    <source>
        <dbReference type="ARBA" id="ARBA00011496"/>
    </source>
</evidence>
<comment type="subunit">
    <text evidence="3">Heteromultimer composed of HisG and HisZ subunits.</text>
</comment>
<evidence type="ECO:0000313" key="12">
    <source>
        <dbReference type="EMBL" id="SUM67657.1"/>
    </source>
</evidence>
<dbReference type="GO" id="GO:0000105">
    <property type="term" value="P:L-histidine biosynthetic process"/>
    <property type="evidence" value="ECO:0007669"/>
    <property type="project" value="UniProtKB-UniPathway"/>
</dbReference>
<proteinExistence type="predicted"/>
<dbReference type="Gene3D" id="3.40.190.10">
    <property type="entry name" value="Periplasmic binding protein-like II"/>
    <property type="match status" value="1"/>
</dbReference>
<evidence type="ECO:0000259" key="11">
    <source>
        <dbReference type="Pfam" id="PF01634"/>
    </source>
</evidence>
<protein>
    <recommendedName>
        <fullName evidence="5">ATP phosphoribosyltransferase</fullName>
        <ecNumber evidence="4">2.4.2.17</ecNumber>
    </recommendedName>
</protein>
<dbReference type="Pfam" id="PF01634">
    <property type="entry name" value="HisG"/>
    <property type="match status" value="1"/>
</dbReference>
<dbReference type="InterPro" id="IPR013820">
    <property type="entry name" value="ATP_PRibTrfase_cat"/>
</dbReference>
<reference evidence="12 13" key="1">
    <citation type="submission" date="2018-06" db="EMBL/GenBank/DDBJ databases">
        <authorList>
            <consortium name="Pathogen Informatics"/>
            <person name="Doyle S."/>
        </authorList>
    </citation>
    <scope>NUCLEOTIDE SEQUENCE [LARGE SCALE GENOMIC DNA]</scope>
    <source>
        <strain evidence="12 13">NCTC11807</strain>
    </source>
</reference>
<comment type="function">
    <text evidence="10">Catalyzes the condensation of ATP and 5-phosphoribose 1-diphosphate to form N'-(5'-phosphoribosyl)-ATP (PR-ATP). Has a crucial role in the pathway because the rate of histidine biosynthesis seems to be controlled primarily by regulation of HisG enzymatic activity.</text>
</comment>
<evidence type="ECO:0000256" key="1">
    <source>
        <dbReference type="ARBA" id="ARBA00000915"/>
    </source>
</evidence>
<keyword evidence="6" id="KW-0028">Amino-acid biosynthesis</keyword>
<evidence type="ECO:0000313" key="13">
    <source>
        <dbReference type="Proteomes" id="UP000255425"/>
    </source>
</evidence>
<keyword evidence="13" id="KW-1185">Reference proteome</keyword>
<name>A0A380GZH6_9STAP</name>
<evidence type="ECO:0000256" key="4">
    <source>
        <dbReference type="ARBA" id="ARBA00011946"/>
    </source>
</evidence>
<organism evidence="12 13">
    <name type="scientific">Staphylococcus saccharolyticus</name>
    <dbReference type="NCBI Taxonomy" id="33028"/>
    <lineage>
        <taxon>Bacteria</taxon>
        <taxon>Bacillati</taxon>
        <taxon>Bacillota</taxon>
        <taxon>Bacilli</taxon>
        <taxon>Bacillales</taxon>
        <taxon>Staphylococcaceae</taxon>
        <taxon>Staphylococcus</taxon>
    </lineage>
</organism>
<comment type="catalytic activity">
    <reaction evidence="1">
        <text>1-(5-phospho-beta-D-ribosyl)-ATP + diphosphate = 5-phospho-alpha-D-ribose 1-diphosphate + ATP</text>
        <dbReference type="Rhea" id="RHEA:18473"/>
        <dbReference type="ChEBI" id="CHEBI:30616"/>
        <dbReference type="ChEBI" id="CHEBI:33019"/>
        <dbReference type="ChEBI" id="CHEBI:58017"/>
        <dbReference type="ChEBI" id="CHEBI:73183"/>
        <dbReference type="EC" id="2.4.2.17"/>
    </reaction>
</comment>
<feature type="domain" description="ATP phosphoribosyltransferase catalytic" evidence="11">
    <location>
        <begin position="2"/>
        <end position="69"/>
    </location>
</feature>
<dbReference type="Proteomes" id="UP000255425">
    <property type="component" value="Unassembled WGS sequence"/>
</dbReference>
<dbReference type="InterPro" id="IPR001348">
    <property type="entry name" value="ATP_PRibTrfase_HisG"/>
</dbReference>